<organism evidence="2 3">
    <name type="scientific">Datura stramonium</name>
    <name type="common">Jimsonweed</name>
    <name type="synonym">Common thornapple</name>
    <dbReference type="NCBI Taxonomy" id="4076"/>
    <lineage>
        <taxon>Eukaryota</taxon>
        <taxon>Viridiplantae</taxon>
        <taxon>Streptophyta</taxon>
        <taxon>Embryophyta</taxon>
        <taxon>Tracheophyta</taxon>
        <taxon>Spermatophyta</taxon>
        <taxon>Magnoliopsida</taxon>
        <taxon>eudicotyledons</taxon>
        <taxon>Gunneridae</taxon>
        <taxon>Pentapetalae</taxon>
        <taxon>asterids</taxon>
        <taxon>lamiids</taxon>
        <taxon>Solanales</taxon>
        <taxon>Solanaceae</taxon>
        <taxon>Solanoideae</taxon>
        <taxon>Datureae</taxon>
        <taxon>Datura</taxon>
    </lineage>
</organism>
<feature type="compositionally biased region" description="Gly residues" evidence="1">
    <location>
        <begin position="8"/>
        <end position="22"/>
    </location>
</feature>
<evidence type="ECO:0000313" key="2">
    <source>
        <dbReference type="EMBL" id="MCD9559652.1"/>
    </source>
</evidence>
<comment type="caution">
    <text evidence="2">The sequence shown here is derived from an EMBL/GenBank/DDBJ whole genome shotgun (WGS) entry which is preliminary data.</text>
</comment>
<evidence type="ECO:0000313" key="3">
    <source>
        <dbReference type="Proteomes" id="UP000823775"/>
    </source>
</evidence>
<feature type="region of interest" description="Disordered" evidence="1">
    <location>
        <begin position="8"/>
        <end position="29"/>
    </location>
</feature>
<evidence type="ECO:0000256" key="1">
    <source>
        <dbReference type="SAM" id="MobiDB-lite"/>
    </source>
</evidence>
<name>A0ABS8UND0_DATST</name>
<accession>A0ABS8UND0</accession>
<reference evidence="2 3" key="1">
    <citation type="journal article" date="2021" name="BMC Genomics">
        <title>Datura genome reveals duplications of psychoactive alkaloid biosynthetic genes and high mutation rate following tissue culture.</title>
        <authorList>
            <person name="Rajewski A."/>
            <person name="Carter-House D."/>
            <person name="Stajich J."/>
            <person name="Litt A."/>
        </authorList>
    </citation>
    <scope>NUCLEOTIDE SEQUENCE [LARGE SCALE GENOMIC DNA]</scope>
    <source>
        <strain evidence="2">AR-01</strain>
    </source>
</reference>
<sequence>MVVSYCGGIGGDGGDNSGGSDGGSSAYNYNDGRDSGLDLGLLDLIPAPTQDPYTNPRTSLTWNSTLNLDPTPDLESARDWTTVDTGPNHQIKPETRPSYGLVLVSSLRFGSGLGPRIDTRPNPQIELETRPSYVSVHRVEVGSQGWGQDLVSGLGSRGSGSGQVSGTGGVLFGSWVSRIGFGISGSEVKVVVGSKALRLGSWGGYQSQVQVSG</sequence>
<keyword evidence="3" id="KW-1185">Reference proteome</keyword>
<dbReference type="EMBL" id="JACEIK010002184">
    <property type="protein sequence ID" value="MCD9559652.1"/>
    <property type="molecule type" value="Genomic_DNA"/>
</dbReference>
<gene>
    <name evidence="2" type="ORF">HAX54_017787</name>
</gene>
<dbReference type="Proteomes" id="UP000823775">
    <property type="component" value="Unassembled WGS sequence"/>
</dbReference>
<protein>
    <submittedName>
        <fullName evidence="2">Uncharacterized protein</fullName>
    </submittedName>
</protein>
<proteinExistence type="predicted"/>